<evidence type="ECO:0000256" key="6">
    <source>
        <dbReference type="ARBA" id="ARBA00023315"/>
    </source>
</evidence>
<dbReference type="EMBL" id="JACTAG010000001">
    <property type="protein sequence ID" value="MBD3663276.1"/>
    <property type="molecule type" value="Genomic_DNA"/>
</dbReference>
<dbReference type="NCBIfam" id="TIGR01853">
    <property type="entry name" value="lipid_A_lpxD"/>
    <property type="match status" value="1"/>
</dbReference>
<dbReference type="InterPro" id="IPR007691">
    <property type="entry name" value="LpxD"/>
</dbReference>
<proteinExistence type="predicted"/>
<dbReference type="Pfam" id="PF00132">
    <property type="entry name" value="Hexapep"/>
    <property type="match status" value="2"/>
</dbReference>
<evidence type="ECO:0000313" key="8">
    <source>
        <dbReference type="Proteomes" id="UP000635142"/>
    </source>
</evidence>
<dbReference type="NCBIfam" id="NF002060">
    <property type="entry name" value="PRK00892.1"/>
    <property type="match status" value="1"/>
</dbReference>
<evidence type="ECO:0000256" key="5">
    <source>
        <dbReference type="ARBA" id="ARBA00023098"/>
    </source>
</evidence>
<comment type="caution">
    <text evidence="7">The sequence shown here is derived from an EMBL/GenBank/DDBJ whole genome shotgun (WGS) entry which is preliminary data.</text>
</comment>
<dbReference type="InterPro" id="IPR001451">
    <property type="entry name" value="Hexapep"/>
</dbReference>
<evidence type="ECO:0000256" key="4">
    <source>
        <dbReference type="ARBA" id="ARBA00022737"/>
    </source>
</evidence>
<dbReference type="AlphaFoldDB" id="A0A927D2N2"/>
<accession>A0A927D2N2</accession>
<evidence type="ECO:0000256" key="1">
    <source>
        <dbReference type="ARBA" id="ARBA00022516"/>
    </source>
</evidence>
<keyword evidence="3 7" id="KW-0808">Transferase</keyword>
<gene>
    <name evidence="7" type="primary">lpxD</name>
    <name evidence="7" type="ORF">H9Q16_05025</name>
</gene>
<name>A0A927D2N2_9RHOB</name>
<dbReference type="GO" id="GO:0016020">
    <property type="term" value="C:membrane"/>
    <property type="evidence" value="ECO:0007669"/>
    <property type="project" value="GOC"/>
</dbReference>
<keyword evidence="6 7" id="KW-0012">Acyltransferase</keyword>
<dbReference type="GO" id="GO:0009245">
    <property type="term" value="P:lipid A biosynthetic process"/>
    <property type="evidence" value="ECO:0007669"/>
    <property type="project" value="UniProtKB-KW"/>
</dbReference>
<keyword evidence="1" id="KW-0444">Lipid biosynthesis</keyword>
<dbReference type="GO" id="GO:0103118">
    <property type="term" value="F:UDP-3-O-[(3R)-3-hydroxyacyl]-glucosamine N-acyltransferase activity"/>
    <property type="evidence" value="ECO:0007669"/>
    <property type="project" value="UniProtKB-EC"/>
</dbReference>
<dbReference type="InterPro" id="IPR018357">
    <property type="entry name" value="Hexapep_transf_CS"/>
</dbReference>
<dbReference type="PANTHER" id="PTHR43378:SF2">
    <property type="entry name" value="UDP-3-O-ACYLGLUCOSAMINE N-ACYLTRANSFERASE 1, MITOCHONDRIAL-RELATED"/>
    <property type="match status" value="1"/>
</dbReference>
<dbReference type="GO" id="GO:0016410">
    <property type="term" value="F:N-acyltransferase activity"/>
    <property type="evidence" value="ECO:0007669"/>
    <property type="project" value="InterPro"/>
</dbReference>
<dbReference type="PANTHER" id="PTHR43378">
    <property type="entry name" value="UDP-3-O-ACYLGLUCOSAMINE N-ACYLTRANSFERASE"/>
    <property type="match status" value="1"/>
</dbReference>
<dbReference type="PROSITE" id="PS00101">
    <property type="entry name" value="HEXAPEP_TRANSFERASES"/>
    <property type="match status" value="2"/>
</dbReference>
<dbReference type="Gene3D" id="2.160.10.10">
    <property type="entry name" value="Hexapeptide repeat proteins"/>
    <property type="match status" value="1"/>
</dbReference>
<organism evidence="7 8">
    <name type="scientific">Sulfitobacter aestuariivivens</name>
    <dbReference type="NCBI Taxonomy" id="2766981"/>
    <lineage>
        <taxon>Bacteria</taxon>
        <taxon>Pseudomonadati</taxon>
        <taxon>Pseudomonadota</taxon>
        <taxon>Alphaproteobacteria</taxon>
        <taxon>Rhodobacterales</taxon>
        <taxon>Roseobacteraceae</taxon>
        <taxon>Sulfitobacter</taxon>
    </lineage>
</organism>
<dbReference type="Gene3D" id="3.40.1390.10">
    <property type="entry name" value="MurE/MurF, N-terminal domain"/>
    <property type="match status" value="1"/>
</dbReference>
<reference evidence="7" key="1">
    <citation type="submission" date="2020-08" db="EMBL/GenBank/DDBJ databases">
        <title>Sulfitobacter aestuariivivens sp. nov., isolated from a tidal flat.</title>
        <authorList>
            <person name="Park S."/>
            <person name="Yoon J.-H."/>
        </authorList>
    </citation>
    <scope>NUCLEOTIDE SEQUENCE</scope>
    <source>
        <strain evidence="7">TSTF-M16</strain>
    </source>
</reference>
<dbReference type="RefSeq" id="WP_191074249.1">
    <property type="nucleotide sequence ID" value="NZ_JACTAG010000001.1"/>
</dbReference>
<evidence type="ECO:0000313" key="7">
    <source>
        <dbReference type="EMBL" id="MBD3663276.1"/>
    </source>
</evidence>
<dbReference type="InterPro" id="IPR011004">
    <property type="entry name" value="Trimer_LpxA-like_sf"/>
</dbReference>
<dbReference type="CDD" id="cd03352">
    <property type="entry name" value="LbH_LpxD"/>
    <property type="match status" value="1"/>
</dbReference>
<protein>
    <submittedName>
        <fullName evidence="7">UDP-3-O-(3-hydroxymyristoyl)glucosamine N-acyltransferase</fullName>
        <ecNumber evidence="7">2.3.1.191</ecNumber>
    </submittedName>
</protein>
<evidence type="ECO:0000256" key="3">
    <source>
        <dbReference type="ARBA" id="ARBA00022679"/>
    </source>
</evidence>
<keyword evidence="8" id="KW-1185">Reference proteome</keyword>
<keyword evidence="4" id="KW-0677">Repeat</keyword>
<keyword evidence="2" id="KW-0441">Lipid A biosynthesis</keyword>
<dbReference type="SUPFAM" id="SSF51161">
    <property type="entry name" value="Trimeric LpxA-like enzymes"/>
    <property type="match status" value="1"/>
</dbReference>
<keyword evidence="5" id="KW-0443">Lipid metabolism</keyword>
<dbReference type="EC" id="2.3.1.191" evidence="7"/>
<evidence type="ECO:0000256" key="2">
    <source>
        <dbReference type="ARBA" id="ARBA00022556"/>
    </source>
</evidence>
<sequence length="363" mass="37557">MAYTIAELGKALGVPAVGDTAMRITRLSEPASAGPDDLALAMTPKFAQAIPEGDARAALLWAEADWQALGLRAALMPERPRYAMSSLTEMLDQGQGFAPGIHPSAVVDAAVDIGDNVSIGPFCVISAGARIGDGSVIGPHCFIGWDSTLGQQAFLREHVSIGARVSIGDRFIAQPGVRIAGDGFSFVTPEKSAVEAARATLGDQGDAKAQGWHRIHSLGSVTIGDDVEVGANSTIDCGTVRDTRVGNGTKIDSLVQVGHNAVVGDNTLLCAQAGVAGSSVIGNNVVLGGQTGVSDNIFVGDGVIVGGGSKVLSNVPAGRTMLGYPATAMDRQMDIYKAQRRLPKLLRDVAALRKAVFKSDKDD</sequence>
<dbReference type="Pfam" id="PF14602">
    <property type="entry name" value="Hexapep_2"/>
    <property type="match status" value="1"/>
</dbReference>
<dbReference type="Proteomes" id="UP000635142">
    <property type="component" value="Unassembled WGS sequence"/>
</dbReference>